<organism evidence="2 3">
    <name type="scientific">Saccharopolyspora cebuensis</name>
    <dbReference type="NCBI Taxonomy" id="418759"/>
    <lineage>
        <taxon>Bacteria</taxon>
        <taxon>Bacillati</taxon>
        <taxon>Actinomycetota</taxon>
        <taxon>Actinomycetes</taxon>
        <taxon>Pseudonocardiales</taxon>
        <taxon>Pseudonocardiaceae</taxon>
        <taxon>Saccharopolyspora</taxon>
    </lineage>
</organism>
<keyword evidence="3" id="KW-1185">Reference proteome</keyword>
<evidence type="ECO:0000313" key="2">
    <source>
        <dbReference type="EMBL" id="MEY8042396.1"/>
    </source>
</evidence>
<dbReference type="NCBIfam" id="NF033532">
    <property type="entry name" value="lone7para_assoc"/>
    <property type="match status" value="1"/>
</dbReference>
<reference evidence="2 3" key="1">
    <citation type="submission" date="2024-08" db="EMBL/GenBank/DDBJ databases">
        <title>Genome mining of Saccharopolyspora cebuensis PGLac3 from Nigerian medicinal plant.</title>
        <authorList>
            <person name="Ezeobiora C.E."/>
            <person name="Igbokwe N.H."/>
            <person name="Amin D.H."/>
            <person name="Mendie U.E."/>
        </authorList>
    </citation>
    <scope>NUCLEOTIDE SEQUENCE [LARGE SCALE GENOMIC DNA]</scope>
    <source>
        <strain evidence="2 3">PGLac3</strain>
    </source>
</reference>
<sequence length="193" mass="20377">MQPSEQGAPPITDAMRDYARENPGNWLYIVDPGYQDSGDDVPPEGVVGAYYIDDNGDIDEEFQFNSAYEPSELAGELPEPTNSLEEVLQGIANGELPEDRLPEAVLDGEVLLYSPEDAGDAEAVYAAEMSDGSQLVPACTSESRVPADWPGARRVAGADLPALLGGLDLGLNLTDAVQAVIPNSVLAEAAASR</sequence>
<dbReference type="InterPro" id="IPR047659">
    <property type="entry name" value="T7SS_assoc"/>
</dbReference>
<dbReference type="RefSeq" id="WP_345356755.1">
    <property type="nucleotide sequence ID" value="NZ_BAABII010000003.1"/>
</dbReference>
<dbReference type="Pfam" id="PF07179">
    <property type="entry name" value="SseB"/>
    <property type="match status" value="1"/>
</dbReference>
<accession>A0ABV4CMU7</accession>
<dbReference type="EMBL" id="JBGEHV010000055">
    <property type="protein sequence ID" value="MEY8042396.1"/>
    <property type="molecule type" value="Genomic_DNA"/>
</dbReference>
<evidence type="ECO:0000259" key="1">
    <source>
        <dbReference type="Pfam" id="PF07179"/>
    </source>
</evidence>
<proteinExistence type="predicted"/>
<dbReference type="InterPro" id="IPR009839">
    <property type="entry name" value="SseB_N"/>
</dbReference>
<evidence type="ECO:0000313" key="3">
    <source>
        <dbReference type="Proteomes" id="UP001564626"/>
    </source>
</evidence>
<dbReference type="Proteomes" id="UP001564626">
    <property type="component" value="Unassembled WGS sequence"/>
</dbReference>
<gene>
    <name evidence="2" type="ORF">AB8O55_23550</name>
</gene>
<comment type="caution">
    <text evidence="2">The sequence shown here is derived from an EMBL/GenBank/DDBJ whole genome shotgun (WGS) entry which is preliminary data.</text>
</comment>
<name>A0ABV4CMU7_9PSEU</name>
<feature type="domain" description="SseB protein N-terminal" evidence="1">
    <location>
        <begin position="84"/>
        <end position="186"/>
    </location>
</feature>
<protein>
    <submittedName>
        <fullName evidence="2">Type VII secretion system-associated protein</fullName>
    </submittedName>
</protein>